<comment type="caution">
    <text evidence="10">The sequence shown here is derived from an EMBL/GenBank/DDBJ whole genome shotgun (WGS) entry which is preliminary data.</text>
</comment>
<evidence type="ECO:0000256" key="9">
    <source>
        <dbReference type="SAM" id="Phobius"/>
    </source>
</evidence>
<gene>
    <name evidence="10" type="ORF">K6T82_22040</name>
</gene>
<keyword evidence="3" id="KW-0813">Transport</keyword>
<dbReference type="PRINTS" id="PR00702">
    <property type="entry name" value="ACRIFLAVINRP"/>
</dbReference>
<keyword evidence="8 9" id="KW-0472">Membrane</keyword>
<dbReference type="EMBL" id="JAINUY010000009">
    <property type="protein sequence ID" value="MBZ4037458.1"/>
    <property type="molecule type" value="Genomic_DNA"/>
</dbReference>
<name>A0A9X1HDS5_9FLAO</name>
<keyword evidence="6 9" id="KW-0812">Transmembrane</keyword>
<dbReference type="FunFam" id="3.30.70.1430:FF:000001">
    <property type="entry name" value="Efflux pump membrane transporter"/>
    <property type="match status" value="1"/>
</dbReference>
<keyword evidence="5" id="KW-0997">Cell inner membrane</keyword>
<proteinExistence type="inferred from homology"/>
<dbReference type="Proteomes" id="UP001139366">
    <property type="component" value="Unassembled WGS sequence"/>
</dbReference>
<dbReference type="Gene3D" id="1.20.1640.10">
    <property type="entry name" value="Multidrug efflux transporter AcrB transmembrane domain"/>
    <property type="match status" value="2"/>
</dbReference>
<keyword evidence="7 9" id="KW-1133">Transmembrane helix</keyword>
<dbReference type="RefSeq" id="WP_223710785.1">
    <property type="nucleotide sequence ID" value="NZ_JAINUY010000009.1"/>
</dbReference>
<dbReference type="Gene3D" id="3.30.70.1320">
    <property type="entry name" value="Multidrug efflux transporter AcrB pore domain like"/>
    <property type="match status" value="1"/>
</dbReference>
<dbReference type="SUPFAM" id="SSF82866">
    <property type="entry name" value="Multidrug efflux transporter AcrB transmembrane domain"/>
    <property type="match status" value="2"/>
</dbReference>
<dbReference type="Gene3D" id="3.30.70.1430">
    <property type="entry name" value="Multidrug efflux transporter AcrB pore domain"/>
    <property type="match status" value="2"/>
</dbReference>
<evidence type="ECO:0000256" key="1">
    <source>
        <dbReference type="ARBA" id="ARBA00004429"/>
    </source>
</evidence>
<feature type="transmembrane region" description="Helical" evidence="9">
    <location>
        <begin position="364"/>
        <end position="384"/>
    </location>
</feature>
<dbReference type="SUPFAM" id="SSF82714">
    <property type="entry name" value="Multidrug efflux transporter AcrB TolC docking domain, DN and DC subdomains"/>
    <property type="match status" value="2"/>
</dbReference>
<protein>
    <submittedName>
        <fullName evidence="10">Efflux RND transporter permease subunit</fullName>
    </submittedName>
</protein>
<dbReference type="AlphaFoldDB" id="A0A9X1HDS5"/>
<feature type="transmembrane region" description="Helical" evidence="9">
    <location>
        <begin position="973"/>
        <end position="992"/>
    </location>
</feature>
<evidence type="ECO:0000313" key="11">
    <source>
        <dbReference type="Proteomes" id="UP001139366"/>
    </source>
</evidence>
<dbReference type="SUPFAM" id="SSF82693">
    <property type="entry name" value="Multidrug efflux transporter AcrB pore domain, PN1, PN2, PC1 and PC2 subdomains"/>
    <property type="match status" value="4"/>
</dbReference>
<dbReference type="PANTHER" id="PTHR32063:SF9">
    <property type="entry name" value="SIMILAR TO MULTIDRUG RESISTANCE PROTEIN MEXB"/>
    <property type="match status" value="1"/>
</dbReference>
<feature type="transmembrane region" description="Helical" evidence="9">
    <location>
        <begin position="899"/>
        <end position="921"/>
    </location>
</feature>
<evidence type="ECO:0000256" key="2">
    <source>
        <dbReference type="ARBA" id="ARBA00010942"/>
    </source>
</evidence>
<dbReference type="GO" id="GO:0009636">
    <property type="term" value="P:response to toxic substance"/>
    <property type="evidence" value="ECO:0007669"/>
    <property type="project" value="UniProtKB-ARBA"/>
</dbReference>
<keyword evidence="4" id="KW-1003">Cell membrane</keyword>
<comment type="subcellular location">
    <subcellularLocation>
        <location evidence="1">Cell inner membrane</location>
        <topology evidence="1">Multi-pass membrane protein</topology>
    </subcellularLocation>
</comment>
<dbReference type="NCBIfam" id="TIGR00915">
    <property type="entry name" value="2A0602"/>
    <property type="match status" value="1"/>
</dbReference>
<dbReference type="PANTHER" id="PTHR32063">
    <property type="match status" value="1"/>
</dbReference>
<evidence type="ECO:0000313" key="10">
    <source>
        <dbReference type="EMBL" id="MBZ4037458.1"/>
    </source>
</evidence>
<evidence type="ECO:0000256" key="6">
    <source>
        <dbReference type="ARBA" id="ARBA00022692"/>
    </source>
</evidence>
<sequence>MLKKIIDRPVLATVISIVLVILGIIGLTRLSVTRFPDISPPTVMVSGSYPGGNSETVIRSVVTPLEEQINGVENMQYIKSTASNDGSFSISVIFKQGIDPDQAAVNVQNRVQQATPKLPQEVVRMGLTTSKQQNSMIVIFNLYTDDNSKYDELFLQNYANINLVPQMKRVPGVGQVQIFGQKDYSMRIWLDPRKMANAGLVPSDVTQEIAEQSLESAPGKLGEESSAALEYVIRYKGKKNKPEQYENIVVKNNGSNVLRLKDVARVEFGSISYSGDNKSNSKNAVTMAILQTSGSNANDIEIGINKEVERLSKSFPPGIKYVNVMSTKERLDEATGQVKSTLFEAFILVFIVVFIFLQDIRSTIIPAIAVPVAIVGTFFFLLVFGFTINILTLFALVLAIGIVVDDAIVVVEAVHSKMEEDEGISAKEATHGAMAEITGAVISITLVMSAVFIPIGFMTGSSGIFYKQFAYTLAIAIIISAVNALTLTPALCALLLKNHGSKHGDHAHKTSFKDRFFVGFNTSFNNLTGRYIKGVRFLIGRKWIAAGVVTGITALAVYMMMSTPKSFVPLEDDGFMVYSLTMPPGTALDRTTAVVQRMEKILETEEAIDVNTSITGFNILSNSASTAYGLGFIKLKPKKERGAVKDIDEILNSVTGKLSTIKEGSIMVFRMPPVEGFGVTSGAEIVLQDRMARSPEALKAMSDKVIGQLMQQPGVQYAYTTFRADYPQLELEVDEDKARQMGVNVKDLLGNIQTYFAGDQSSDFTRFGKFYRVNVKADGIFRMDQDAFNEIFVRNADMQMVPVKSIVKFHKVYGPESVNRYNLYNSVNITAMALPGYSNGQIMANLETVLDKLPSDYSYEWTGLSLEEKAGGSQTIAIFGLCLLFVFFLLAAQYESYLLPLAVLLSIPTGILGAFAGVKAVGLDNNIYVQVGLIMLVGLLAKNAILIVEFALQRRVAGLSIVEAAIEGARSRLRPIIMTSLAFIVGMIPLMFASGGTAVGNRSISVSAAVGMFSGVVLGIFVIPLLFIVFQYLQEKVSSKKIPTQVQTIKE</sequence>
<comment type="similarity">
    <text evidence="2">Belongs to the resistance-nodulation-cell division (RND) (TC 2.A.6) family.</text>
</comment>
<dbReference type="Pfam" id="PF00873">
    <property type="entry name" value="ACR_tran"/>
    <property type="match status" value="1"/>
</dbReference>
<dbReference type="InterPro" id="IPR004764">
    <property type="entry name" value="MdtF-like"/>
</dbReference>
<accession>A0A9X1HDS5</accession>
<evidence type="ECO:0000256" key="5">
    <source>
        <dbReference type="ARBA" id="ARBA00022519"/>
    </source>
</evidence>
<evidence type="ECO:0000256" key="7">
    <source>
        <dbReference type="ARBA" id="ARBA00022989"/>
    </source>
</evidence>
<dbReference type="GO" id="GO:0015562">
    <property type="term" value="F:efflux transmembrane transporter activity"/>
    <property type="evidence" value="ECO:0007669"/>
    <property type="project" value="InterPro"/>
</dbReference>
<reference evidence="10 11" key="1">
    <citation type="journal article" date="2023" name="Antonie Van Leeuwenhoek">
        <title>Flavobacterium potami sp. nov., a multi-metal resistance genes harbouring bacterium isolated from shallow river silt.</title>
        <authorList>
            <person name="Li S."/>
            <person name="Mao S."/>
            <person name="Mu W."/>
            <person name="Guo B."/>
            <person name="Li C."/>
            <person name="Zhu Q."/>
            <person name="Hou X."/>
            <person name="Zhao Y."/>
            <person name="Wei S."/>
            <person name="Liu H."/>
            <person name="Liu A."/>
        </authorList>
    </citation>
    <scope>NUCLEOTIDE SEQUENCE [LARGE SCALE GENOMIC DNA]</scope>
    <source>
        <strain evidence="10 11">17A</strain>
    </source>
</reference>
<feature type="transmembrane region" description="Helical" evidence="9">
    <location>
        <begin position="435"/>
        <end position="457"/>
    </location>
</feature>
<dbReference type="Gene3D" id="3.30.70.1440">
    <property type="entry name" value="Multidrug efflux transporter AcrB pore domain"/>
    <property type="match status" value="1"/>
</dbReference>
<dbReference type="InterPro" id="IPR001036">
    <property type="entry name" value="Acrflvin-R"/>
</dbReference>
<feature type="transmembrane region" description="Helical" evidence="9">
    <location>
        <begin position="543"/>
        <end position="561"/>
    </location>
</feature>
<evidence type="ECO:0000256" key="4">
    <source>
        <dbReference type="ARBA" id="ARBA00022475"/>
    </source>
</evidence>
<dbReference type="GO" id="GO:0005886">
    <property type="term" value="C:plasma membrane"/>
    <property type="evidence" value="ECO:0007669"/>
    <property type="project" value="UniProtKB-SubCell"/>
</dbReference>
<dbReference type="GO" id="GO:0042910">
    <property type="term" value="F:xenobiotic transmembrane transporter activity"/>
    <property type="evidence" value="ECO:0007669"/>
    <property type="project" value="TreeGrafter"/>
</dbReference>
<feature type="transmembrane region" description="Helical" evidence="9">
    <location>
        <begin position="469"/>
        <end position="496"/>
    </location>
</feature>
<dbReference type="Gene3D" id="3.30.2090.10">
    <property type="entry name" value="Multidrug efflux transporter AcrB TolC docking domain, DN and DC subdomains"/>
    <property type="match status" value="2"/>
</dbReference>
<feature type="transmembrane region" description="Helical" evidence="9">
    <location>
        <begin position="390"/>
        <end position="414"/>
    </location>
</feature>
<feature type="transmembrane region" description="Helical" evidence="9">
    <location>
        <begin position="12"/>
        <end position="32"/>
    </location>
</feature>
<keyword evidence="11" id="KW-1185">Reference proteome</keyword>
<evidence type="ECO:0000256" key="8">
    <source>
        <dbReference type="ARBA" id="ARBA00023136"/>
    </source>
</evidence>
<organism evidence="10 11">
    <name type="scientific">Flavobacterium potami</name>
    <dbReference type="NCBI Taxonomy" id="2872310"/>
    <lineage>
        <taxon>Bacteria</taxon>
        <taxon>Pseudomonadati</taxon>
        <taxon>Bacteroidota</taxon>
        <taxon>Flavobacteriia</taxon>
        <taxon>Flavobacteriales</taxon>
        <taxon>Flavobacteriaceae</taxon>
        <taxon>Flavobacterium</taxon>
    </lineage>
</organism>
<dbReference type="InterPro" id="IPR027463">
    <property type="entry name" value="AcrB_DN_DC_subdom"/>
</dbReference>
<dbReference type="FunFam" id="1.20.1640.10:FF:000001">
    <property type="entry name" value="Efflux pump membrane transporter"/>
    <property type="match status" value="1"/>
</dbReference>
<feature type="transmembrane region" description="Helical" evidence="9">
    <location>
        <begin position="340"/>
        <end position="357"/>
    </location>
</feature>
<feature type="transmembrane region" description="Helical" evidence="9">
    <location>
        <begin position="1004"/>
        <end position="1033"/>
    </location>
</feature>
<feature type="transmembrane region" description="Helical" evidence="9">
    <location>
        <begin position="875"/>
        <end position="892"/>
    </location>
</feature>
<feature type="transmembrane region" description="Helical" evidence="9">
    <location>
        <begin position="927"/>
        <end position="952"/>
    </location>
</feature>
<evidence type="ECO:0000256" key="3">
    <source>
        <dbReference type="ARBA" id="ARBA00022448"/>
    </source>
</evidence>